<feature type="non-terminal residue" evidence="2">
    <location>
        <position position="1"/>
    </location>
</feature>
<dbReference type="InterPro" id="IPR036397">
    <property type="entry name" value="RNaseH_sf"/>
</dbReference>
<evidence type="ECO:0000313" key="2">
    <source>
        <dbReference type="EMBL" id="KIK27507.1"/>
    </source>
</evidence>
<evidence type="ECO:0000259" key="1">
    <source>
        <dbReference type="Pfam" id="PF13358"/>
    </source>
</evidence>
<gene>
    <name evidence="2" type="ORF">PISMIDRAFT_93144</name>
</gene>
<dbReference type="EMBL" id="KN833696">
    <property type="protein sequence ID" value="KIK27507.1"/>
    <property type="molecule type" value="Genomic_DNA"/>
</dbReference>
<dbReference type="InterPro" id="IPR038717">
    <property type="entry name" value="Tc1-like_DDE_dom"/>
</dbReference>
<sequence length="66" mass="7439">ILPAISIRGILWCHIIEGPFNTVQFRVFIDSLLDHMQPFPAPNSVIVMDNASIHKDPSIVELVESR</sequence>
<accession>A0A0C9ZZ95</accession>
<dbReference type="STRING" id="765257.A0A0C9ZZ95"/>
<dbReference type="Pfam" id="PF13358">
    <property type="entry name" value="DDE_3"/>
    <property type="match status" value="1"/>
</dbReference>
<dbReference type="HOGENOM" id="CLU_188058_0_1_1"/>
<reference evidence="3" key="2">
    <citation type="submission" date="2015-01" db="EMBL/GenBank/DDBJ databases">
        <title>Evolutionary Origins and Diversification of the Mycorrhizal Mutualists.</title>
        <authorList>
            <consortium name="DOE Joint Genome Institute"/>
            <consortium name="Mycorrhizal Genomics Consortium"/>
            <person name="Kohler A."/>
            <person name="Kuo A."/>
            <person name="Nagy L.G."/>
            <person name="Floudas D."/>
            <person name="Copeland A."/>
            <person name="Barry K.W."/>
            <person name="Cichocki N."/>
            <person name="Veneault-Fourrey C."/>
            <person name="LaButti K."/>
            <person name="Lindquist E.A."/>
            <person name="Lipzen A."/>
            <person name="Lundell T."/>
            <person name="Morin E."/>
            <person name="Murat C."/>
            <person name="Riley R."/>
            <person name="Ohm R."/>
            <person name="Sun H."/>
            <person name="Tunlid A."/>
            <person name="Henrissat B."/>
            <person name="Grigoriev I.V."/>
            <person name="Hibbett D.S."/>
            <person name="Martin F."/>
        </authorList>
    </citation>
    <scope>NUCLEOTIDE SEQUENCE [LARGE SCALE GENOMIC DNA]</scope>
    <source>
        <strain evidence="3">441</strain>
    </source>
</reference>
<proteinExistence type="predicted"/>
<keyword evidence="3" id="KW-1185">Reference proteome</keyword>
<feature type="domain" description="Tc1-like transposase DDE" evidence="1">
    <location>
        <begin position="3"/>
        <end position="65"/>
    </location>
</feature>
<reference evidence="2 3" key="1">
    <citation type="submission" date="2014-04" db="EMBL/GenBank/DDBJ databases">
        <authorList>
            <consortium name="DOE Joint Genome Institute"/>
            <person name="Kuo A."/>
            <person name="Kohler A."/>
            <person name="Costa M.D."/>
            <person name="Nagy L.G."/>
            <person name="Floudas D."/>
            <person name="Copeland A."/>
            <person name="Barry K.W."/>
            <person name="Cichocki N."/>
            <person name="Veneault-Fourrey C."/>
            <person name="LaButti K."/>
            <person name="Lindquist E.A."/>
            <person name="Lipzen A."/>
            <person name="Lundell T."/>
            <person name="Morin E."/>
            <person name="Murat C."/>
            <person name="Sun H."/>
            <person name="Tunlid A."/>
            <person name="Henrissat B."/>
            <person name="Grigoriev I.V."/>
            <person name="Hibbett D.S."/>
            <person name="Martin F."/>
            <person name="Nordberg H.P."/>
            <person name="Cantor M.N."/>
            <person name="Hua S.X."/>
        </authorList>
    </citation>
    <scope>NUCLEOTIDE SEQUENCE [LARGE SCALE GENOMIC DNA]</scope>
    <source>
        <strain evidence="2 3">441</strain>
    </source>
</reference>
<dbReference type="AlphaFoldDB" id="A0A0C9ZZ95"/>
<dbReference type="OrthoDB" id="2142724at2759"/>
<dbReference type="Gene3D" id="3.30.420.10">
    <property type="entry name" value="Ribonuclease H-like superfamily/Ribonuclease H"/>
    <property type="match status" value="1"/>
</dbReference>
<organism evidence="2 3">
    <name type="scientific">Pisolithus microcarpus 441</name>
    <dbReference type="NCBI Taxonomy" id="765257"/>
    <lineage>
        <taxon>Eukaryota</taxon>
        <taxon>Fungi</taxon>
        <taxon>Dikarya</taxon>
        <taxon>Basidiomycota</taxon>
        <taxon>Agaricomycotina</taxon>
        <taxon>Agaricomycetes</taxon>
        <taxon>Agaricomycetidae</taxon>
        <taxon>Boletales</taxon>
        <taxon>Sclerodermatineae</taxon>
        <taxon>Pisolithaceae</taxon>
        <taxon>Pisolithus</taxon>
    </lineage>
</organism>
<dbReference type="Proteomes" id="UP000054018">
    <property type="component" value="Unassembled WGS sequence"/>
</dbReference>
<name>A0A0C9ZZ95_9AGAM</name>
<protein>
    <recommendedName>
        <fullName evidence="1">Tc1-like transposase DDE domain-containing protein</fullName>
    </recommendedName>
</protein>
<dbReference type="GO" id="GO:0003676">
    <property type="term" value="F:nucleic acid binding"/>
    <property type="evidence" value="ECO:0007669"/>
    <property type="project" value="InterPro"/>
</dbReference>
<evidence type="ECO:0000313" key="3">
    <source>
        <dbReference type="Proteomes" id="UP000054018"/>
    </source>
</evidence>